<accession>A0A2T9YT33</accession>
<proteinExistence type="inferred from homology"/>
<dbReference type="EMBL" id="MBFR01000055">
    <property type="protein sequence ID" value="PVU95497.1"/>
    <property type="molecule type" value="Genomic_DNA"/>
</dbReference>
<keyword evidence="6" id="KW-1185">Reference proteome</keyword>
<protein>
    <recommendedName>
        <fullName evidence="2">tRNA-intron lyase</fullName>
        <ecNumber evidence="2">4.6.1.16</ecNumber>
    </recommendedName>
</protein>
<evidence type="ECO:0000256" key="1">
    <source>
        <dbReference type="ARBA" id="ARBA00008078"/>
    </source>
</evidence>
<dbReference type="GO" id="GO:0000379">
    <property type="term" value="P:tRNA-type intron splice site recognition and cleavage"/>
    <property type="evidence" value="ECO:0007669"/>
    <property type="project" value="TreeGrafter"/>
</dbReference>
<evidence type="ECO:0000313" key="6">
    <source>
        <dbReference type="Proteomes" id="UP000245383"/>
    </source>
</evidence>
<dbReference type="SUPFAM" id="SSF53032">
    <property type="entry name" value="tRNA-intron endonuclease catalytic domain-like"/>
    <property type="match status" value="1"/>
</dbReference>
<dbReference type="InterPro" id="IPR006676">
    <property type="entry name" value="tRNA_splic"/>
</dbReference>
<dbReference type="InterPro" id="IPR006677">
    <property type="entry name" value="tRNA_intron_Endonuc_cat-like"/>
</dbReference>
<gene>
    <name evidence="5" type="ORF">BB561_001802</name>
</gene>
<dbReference type="PANTHER" id="PTHR21227:SF0">
    <property type="entry name" value="TRNA-SPLICING ENDONUCLEASE SUBUNIT SEN2"/>
    <property type="match status" value="1"/>
</dbReference>
<dbReference type="NCBIfam" id="TIGR00324">
    <property type="entry name" value="endA"/>
    <property type="match status" value="1"/>
</dbReference>
<evidence type="ECO:0000313" key="5">
    <source>
        <dbReference type="EMBL" id="PVU95497.1"/>
    </source>
</evidence>
<dbReference type="AlphaFoldDB" id="A0A2T9YT33"/>
<dbReference type="OrthoDB" id="10249562at2759"/>
<evidence type="ECO:0000259" key="4">
    <source>
        <dbReference type="Pfam" id="PF01974"/>
    </source>
</evidence>
<evidence type="ECO:0000256" key="3">
    <source>
        <dbReference type="ARBA" id="ARBA00034031"/>
    </source>
</evidence>
<dbReference type="PANTHER" id="PTHR21227">
    <property type="entry name" value="TRNA-SPLICING ENDONUCLEASE SUBUNIT SEN2"/>
    <property type="match status" value="1"/>
</dbReference>
<organism evidence="5 6">
    <name type="scientific">Smittium simulii</name>
    <dbReference type="NCBI Taxonomy" id="133385"/>
    <lineage>
        <taxon>Eukaryota</taxon>
        <taxon>Fungi</taxon>
        <taxon>Fungi incertae sedis</taxon>
        <taxon>Zoopagomycota</taxon>
        <taxon>Kickxellomycotina</taxon>
        <taxon>Harpellomycetes</taxon>
        <taxon>Harpellales</taxon>
        <taxon>Legeriomycetaceae</taxon>
        <taxon>Smittium</taxon>
    </lineage>
</organism>
<sequence length="403" mass="46303">MSTKSNIKQFTNEKRFHNKNVQESLALPVIAKCPVGIRFINYASGSNHIESYAATLSYININIHKAYSGLNQTTQTNNTSFIQNGIFVIERAILNVKNILALSALYLAKIALEPFYVFFSKYYTAKKNCKAYLIKNAIHDKLFIQVWCYDNFSINFLWNNGNFGKGILSRSAPTWLNRFEDFTQKNENSVSVEQFTLDRRSKKKGEKSHNINLFGSINAETSSSMEPLQLTPCETLYLSTAVGCLTILDKFNNEFSLEAVWKLLFQTESNSILWSNKLLVEYAVYHFYKSRGWIVKNGLKFSVDFVLYKSGPQSSHSEYSVKIIPVTSGEIKSDSDNLYKSYDQDIRILMSQSRICSQVKKRLFLCYVEIPDLQIPVQIPIYDLSIYKITEISVTRFNPETNR</sequence>
<comment type="caution">
    <text evidence="5">The sequence shown here is derived from an EMBL/GenBank/DDBJ whole genome shotgun (WGS) entry which is preliminary data.</text>
</comment>
<dbReference type="GO" id="GO:0003676">
    <property type="term" value="F:nucleic acid binding"/>
    <property type="evidence" value="ECO:0007669"/>
    <property type="project" value="InterPro"/>
</dbReference>
<dbReference type="Pfam" id="PF01974">
    <property type="entry name" value="tRNA_int_endo"/>
    <property type="match status" value="1"/>
</dbReference>
<reference evidence="5 6" key="1">
    <citation type="journal article" date="2018" name="MBio">
        <title>Comparative Genomics Reveals the Core Gene Toolbox for the Fungus-Insect Symbiosis.</title>
        <authorList>
            <person name="Wang Y."/>
            <person name="Stata M."/>
            <person name="Wang W."/>
            <person name="Stajich J.E."/>
            <person name="White M.M."/>
            <person name="Moncalvo J.M."/>
        </authorList>
    </citation>
    <scope>NUCLEOTIDE SEQUENCE [LARGE SCALE GENOMIC DNA]</scope>
    <source>
        <strain evidence="5 6">SWE-8-4</strain>
    </source>
</reference>
<comment type="catalytic activity">
    <reaction evidence="3">
        <text>pretRNA = a 3'-half-tRNA molecule with a 5'-OH end + a 5'-half-tRNA molecule with a 2',3'-cyclic phosphate end + an intron with a 2',3'-cyclic phosphate and a 5'-hydroxyl terminus.</text>
        <dbReference type="EC" id="4.6.1.16"/>
    </reaction>
</comment>
<name>A0A2T9YT33_9FUNG</name>
<dbReference type="InterPro" id="IPR011856">
    <property type="entry name" value="tRNA_endonuc-like_dom_sf"/>
</dbReference>
<feature type="domain" description="tRNA intron endonuclease catalytic" evidence="4">
    <location>
        <begin position="280"/>
        <end position="369"/>
    </location>
</feature>
<evidence type="ECO:0000256" key="2">
    <source>
        <dbReference type="ARBA" id="ARBA00012573"/>
    </source>
</evidence>
<comment type="similarity">
    <text evidence="1">Belongs to the tRNA-intron endonuclease family.</text>
</comment>
<dbReference type="GO" id="GO:0005737">
    <property type="term" value="C:cytoplasm"/>
    <property type="evidence" value="ECO:0007669"/>
    <property type="project" value="TreeGrafter"/>
</dbReference>
<dbReference type="InterPro" id="IPR036167">
    <property type="entry name" value="tRNA_intron_Endo_cat-like_sf"/>
</dbReference>
<dbReference type="CDD" id="cd22363">
    <property type="entry name" value="tRNA-intron_lyase_C"/>
    <property type="match status" value="1"/>
</dbReference>
<dbReference type="GO" id="GO:0000214">
    <property type="term" value="C:tRNA-intron endonuclease complex"/>
    <property type="evidence" value="ECO:0007669"/>
    <property type="project" value="TreeGrafter"/>
</dbReference>
<dbReference type="Proteomes" id="UP000245383">
    <property type="component" value="Unassembled WGS sequence"/>
</dbReference>
<dbReference type="Gene3D" id="3.40.1350.10">
    <property type="match status" value="1"/>
</dbReference>
<dbReference type="EC" id="4.6.1.16" evidence="2"/>
<dbReference type="STRING" id="133385.A0A2T9YT33"/>
<dbReference type="GO" id="GO:0000213">
    <property type="term" value="F:tRNA-intron lyase activity"/>
    <property type="evidence" value="ECO:0007669"/>
    <property type="project" value="UniProtKB-EC"/>
</dbReference>